<keyword evidence="2" id="KW-0732">Signal</keyword>
<dbReference type="InterPro" id="IPR033453">
    <property type="entry name" value="Glyco_hydro_30_TIM-barrel"/>
</dbReference>
<dbReference type="AlphaFoldDB" id="A0A9D1S3R7"/>
<feature type="domain" description="Glycosyl hydrolase family 30 TIM-barrel" evidence="5">
    <location>
        <begin position="1"/>
        <end position="325"/>
    </location>
</feature>
<sequence length="391" mass="43955">MKGFGGAFTDSASHVYATMDEKLKEEVKELYFGETGLRYNLGRVTIGSCDFSLTDYDYAEFDDFSDFSLRHDEQEIIPFIKAAKSKGEIALIASTWSAPARYKTNGEKCHGGSLKDDCYGKFAAYVAEYVKHMDGEGCPIAAITVQNEPEAVQTWESCIYDVKQEARLLKQLHALLPETHIYIWDHNRDALLRRAKGVLEDKQAYEAAYGIAFHWYDRDKFGEVRKCYELYPEKPLVFTEGCVETVHAADFGGMGDYSSFTRYGRNYLRDLNNGSTAFLDWNLLLDLTGGYNHVGNLCEAPIMSDGKTLRINPSYYAIKHLSHYLRKGAEILHADIADPSLSAAAAINPDGSLVFICLNEGEERTISLSLGQDKANIRLGKDEMETIVIRR</sequence>
<dbReference type="PANTHER" id="PTHR11069:SF23">
    <property type="entry name" value="LYSOSOMAL ACID GLUCOSYLCERAMIDASE"/>
    <property type="match status" value="1"/>
</dbReference>
<evidence type="ECO:0000256" key="3">
    <source>
        <dbReference type="ARBA" id="ARBA00022801"/>
    </source>
</evidence>
<evidence type="ECO:0000313" key="8">
    <source>
        <dbReference type="Proteomes" id="UP000824070"/>
    </source>
</evidence>
<evidence type="ECO:0000256" key="4">
    <source>
        <dbReference type="RuleBase" id="RU361188"/>
    </source>
</evidence>
<dbReference type="GO" id="GO:0016020">
    <property type="term" value="C:membrane"/>
    <property type="evidence" value="ECO:0007669"/>
    <property type="project" value="GOC"/>
</dbReference>
<dbReference type="Pfam" id="PF02055">
    <property type="entry name" value="Glyco_hydro_30"/>
    <property type="match status" value="1"/>
</dbReference>
<dbReference type="InterPro" id="IPR013780">
    <property type="entry name" value="Glyco_hydro_b"/>
</dbReference>
<reference evidence="7" key="2">
    <citation type="journal article" date="2021" name="PeerJ">
        <title>Extensive microbial diversity within the chicken gut microbiome revealed by metagenomics and culture.</title>
        <authorList>
            <person name="Gilroy R."/>
            <person name="Ravi A."/>
            <person name="Getino M."/>
            <person name="Pursley I."/>
            <person name="Horton D.L."/>
            <person name="Alikhan N.F."/>
            <person name="Baker D."/>
            <person name="Gharbi K."/>
            <person name="Hall N."/>
            <person name="Watson M."/>
            <person name="Adriaenssens E.M."/>
            <person name="Foster-Nyarko E."/>
            <person name="Jarju S."/>
            <person name="Secka A."/>
            <person name="Antonio M."/>
            <person name="Oren A."/>
            <person name="Chaudhuri R.R."/>
            <person name="La Ragione R."/>
            <person name="Hildebrand F."/>
            <person name="Pallen M.J."/>
        </authorList>
    </citation>
    <scope>NUCLEOTIDE SEQUENCE</scope>
    <source>
        <strain evidence="7">ChiGjej1B1-22543</strain>
    </source>
</reference>
<organism evidence="7 8">
    <name type="scientific">Candidatus Alloenteromonas pullicola</name>
    <dbReference type="NCBI Taxonomy" id="2840784"/>
    <lineage>
        <taxon>Bacteria</taxon>
        <taxon>Bacillati</taxon>
        <taxon>Bacillota</taxon>
        <taxon>Bacillota incertae sedis</taxon>
        <taxon>Candidatus Alloenteromonas</taxon>
    </lineage>
</organism>
<keyword evidence="3 4" id="KW-0378">Hydrolase</keyword>
<evidence type="ECO:0000259" key="5">
    <source>
        <dbReference type="Pfam" id="PF02055"/>
    </source>
</evidence>
<dbReference type="InterPro" id="IPR001139">
    <property type="entry name" value="Glyco_hydro_30"/>
</dbReference>
<reference evidence="7" key="1">
    <citation type="submission" date="2020-10" db="EMBL/GenBank/DDBJ databases">
        <authorList>
            <person name="Gilroy R."/>
        </authorList>
    </citation>
    <scope>NUCLEOTIDE SEQUENCE</scope>
    <source>
        <strain evidence="7">ChiGjej1B1-22543</strain>
    </source>
</reference>
<dbReference type="Proteomes" id="UP000824070">
    <property type="component" value="Unassembled WGS sequence"/>
</dbReference>
<dbReference type="GO" id="GO:0006680">
    <property type="term" value="P:glucosylceramide catabolic process"/>
    <property type="evidence" value="ECO:0007669"/>
    <property type="project" value="TreeGrafter"/>
</dbReference>
<gene>
    <name evidence="7" type="ORF">IAC52_04315</name>
</gene>
<dbReference type="InterPro" id="IPR033452">
    <property type="entry name" value="GH30_C"/>
</dbReference>
<comment type="similarity">
    <text evidence="1 4">Belongs to the glycosyl hydrolase 30 family.</text>
</comment>
<comment type="caution">
    <text evidence="7">The sequence shown here is derived from an EMBL/GenBank/DDBJ whole genome shotgun (WGS) entry which is preliminary data.</text>
</comment>
<evidence type="ECO:0000256" key="1">
    <source>
        <dbReference type="ARBA" id="ARBA00005382"/>
    </source>
</evidence>
<evidence type="ECO:0000259" key="6">
    <source>
        <dbReference type="Pfam" id="PF17189"/>
    </source>
</evidence>
<accession>A0A9D1S3R7</accession>
<proteinExistence type="inferred from homology"/>
<name>A0A9D1S3R7_9FIRM</name>
<dbReference type="PANTHER" id="PTHR11069">
    <property type="entry name" value="GLUCOSYLCERAMIDASE"/>
    <property type="match status" value="1"/>
</dbReference>
<dbReference type="InterPro" id="IPR017853">
    <property type="entry name" value="GH"/>
</dbReference>
<protein>
    <submittedName>
        <fullName evidence="7">Glucosylceramidase</fullName>
    </submittedName>
</protein>
<evidence type="ECO:0000313" key="7">
    <source>
        <dbReference type="EMBL" id="HIU45502.1"/>
    </source>
</evidence>
<dbReference type="EMBL" id="DVMV01000035">
    <property type="protein sequence ID" value="HIU45502.1"/>
    <property type="molecule type" value="Genomic_DNA"/>
</dbReference>
<evidence type="ECO:0000256" key="2">
    <source>
        <dbReference type="ARBA" id="ARBA00022729"/>
    </source>
</evidence>
<keyword evidence="4" id="KW-0326">Glycosidase</keyword>
<dbReference type="Pfam" id="PF17189">
    <property type="entry name" value="Glyco_hydro_30C"/>
    <property type="match status" value="1"/>
</dbReference>
<dbReference type="GO" id="GO:0004348">
    <property type="term" value="F:glucosylceramidase activity"/>
    <property type="evidence" value="ECO:0007669"/>
    <property type="project" value="InterPro"/>
</dbReference>
<dbReference type="Gene3D" id="2.60.40.1180">
    <property type="entry name" value="Golgi alpha-mannosidase II"/>
    <property type="match status" value="1"/>
</dbReference>
<dbReference type="Gene3D" id="3.20.20.80">
    <property type="entry name" value="Glycosidases"/>
    <property type="match status" value="1"/>
</dbReference>
<feature type="domain" description="Glycosyl hydrolase family 30 beta sandwich" evidence="6">
    <location>
        <begin position="340"/>
        <end position="379"/>
    </location>
</feature>
<dbReference type="SUPFAM" id="SSF51445">
    <property type="entry name" value="(Trans)glycosidases"/>
    <property type="match status" value="1"/>
</dbReference>